<dbReference type="Pfam" id="PF01873">
    <property type="entry name" value="eIF-5_eIF-2B"/>
    <property type="match status" value="1"/>
</dbReference>
<dbReference type="GO" id="GO:0005829">
    <property type="term" value="C:cytosol"/>
    <property type="evidence" value="ECO:0007669"/>
    <property type="project" value="TreeGrafter"/>
</dbReference>
<dbReference type="GO" id="GO:0005096">
    <property type="term" value="F:GTPase activator activity"/>
    <property type="evidence" value="ECO:0007669"/>
    <property type="project" value="EnsemblFungi"/>
</dbReference>
<dbReference type="GO" id="GO:0001732">
    <property type="term" value="P:formation of cytoplasmic translation initiation complex"/>
    <property type="evidence" value="ECO:0007669"/>
    <property type="project" value="EnsemblFungi"/>
</dbReference>
<dbReference type="GO" id="GO:0043614">
    <property type="term" value="C:multi-eIF complex"/>
    <property type="evidence" value="ECO:0007669"/>
    <property type="project" value="EnsemblFungi"/>
</dbReference>
<dbReference type="GO" id="GO:0033290">
    <property type="term" value="C:eukaryotic 48S preinitiation complex"/>
    <property type="evidence" value="ECO:0007669"/>
    <property type="project" value="EnsemblFungi"/>
</dbReference>
<evidence type="ECO:0000256" key="5">
    <source>
        <dbReference type="ARBA" id="ARBA00023134"/>
    </source>
</evidence>
<dbReference type="GO" id="GO:0005092">
    <property type="term" value="F:GDP-dissociation inhibitor activity"/>
    <property type="evidence" value="ECO:0007669"/>
    <property type="project" value="EnsemblFungi"/>
</dbReference>
<dbReference type="Gene3D" id="2.20.25.350">
    <property type="match status" value="1"/>
</dbReference>
<protein>
    <recommendedName>
        <fullName evidence="7">W2 domain-containing protein</fullName>
    </recommendedName>
</protein>
<dbReference type="GO" id="GO:0045947">
    <property type="term" value="P:negative regulation of translational initiation"/>
    <property type="evidence" value="ECO:0007669"/>
    <property type="project" value="EnsemblFungi"/>
</dbReference>
<organism evidence="8 9">
    <name type="scientific">Paramicrosporidium saccamoebae</name>
    <dbReference type="NCBI Taxonomy" id="1246581"/>
    <lineage>
        <taxon>Eukaryota</taxon>
        <taxon>Fungi</taxon>
        <taxon>Fungi incertae sedis</taxon>
        <taxon>Cryptomycota</taxon>
        <taxon>Cryptomycota incertae sedis</taxon>
        <taxon>Paramicrosporidium</taxon>
    </lineage>
</organism>
<dbReference type="FunFam" id="3.30.30.170:FF:000002">
    <property type="entry name" value="Eukaryotic translation initiation factor 5"/>
    <property type="match status" value="1"/>
</dbReference>
<dbReference type="FunFam" id="2.20.25.350:FF:000001">
    <property type="entry name" value="Eukaryotic translation initiation factor 5"/>
    <property type="match status" value="1"/>
</dbReference>
<keyword evidence="9" id="KW-1185">Reference proteome</keyword>
<dbReference type="InterPro" id="IPR045196">
    <property type="entry name" value="IF2/IF5"/>
</dbReference>
<evidence type="ECO:0000256" key="4">
    <source>
        <dbReference type="ARBA" id="ARBA00022917"/>
    </source>
</evidence>
<gene>
    <name evidence="8" type="ORF">PSACC_02805</name>
</gene>
<dbReference type="CDD" id="cd11561">
    <property type="entry name" value="W2_eIF5"/>
    <property type="match status" value="1"/>
</dbReference>
<dbReference type="GO" id="GO:0003743">
    <property type="term" value="F:translation initiation factor activity"/>
    <property type="evidence" value="ECO:0007669"/>
    <property type="project" value="UniProtKB-KW"/>
</dbReference>
<accession>A0A2H9THW9</accession>
<dbReference type="AlphaFoldDB" id="A0A2H9THW9"/>
<evidence type="ECO:0000259" key="7">
    <source>
        <dbReference type="PROSITE" id="PS51363"/>
    </source>
</evidence>
<dbReference type="InterPro" id="IPR016189">
    <property type="entry name" value="Transl_init_fac_IF2/IF5_N"/>
</dbReference>
<evidence type="ECO:0000313" key="8">
    <source>
        <dbReference type="EMBL" id="PJF17351.1"/>
    </source>
</evidence>
<dbReference type="InterPro" id="IPR016024">
    <property type="entry name" value="ARM-type_fold"/>
</dbReference>
<dbReference type="Pfam" id="PF02020">
    <property type="entry name" value="W2"/>
    <property type="match status" value="1"/>
</dbReference>
<dbReference type="SUPFAM" id="SSF100966">
    <property type="entry name" value="Translation initiation factor 2 beta, aIF2beta, N-terminal domain"/>
    <property type="match status" value="1"/>
</dbReference>
<keyword evidence="3" id="KW-0547">Nucleotide-binding</keyword>
<evidence type="ECO:0000256" key="1">
    <source>
        <dbReference type="ARBA" id="ARBA00010397"/>
    </source>
</evidence>
<evidence type="ECO:0000313" key="9">
    <source>
        <dbReference type="Proteomes" id="UP000240830"/>
    </source>
</evidence>
<dbReference type="SMART" id="SM00653">
    <property type="entry name" value="eIF2B_5"/>
    <property type="match status" value="1"/>
</dbReference>
<comment type="similarity">
    <text evidence="1">Belongs to the eIF-2-beta/eIF-5 family.</text>
</comment>
<dbReference type="InterPro" id="IPR003307">
    <property type="entry name" value="W2_domain"/>
</dbReference>
<dbReference type="InterPro" id="IPR002735">
    <property type="entry name" value="Transl_init_fac_IF2/IF5_dom"/>
</dbReference>
<dbReference type="PANTHER" id="PTHR23001">
    <property type="entry name" value="EUKARYOTIC TRANSLATION INITIATION FACTOR"/>
    <property type="match status" value="1"/>
</dbReference>
<keyword evidence="2" id="KW-0396">Initiation factor</keyword>
<sequence length="405" mass="44748">MSASLLGGNSGNSINIRRDVQDAFYRYKMPRLQSKIEGKGNGIKTVVPNMVDIGKALGRPAAYITKFFGAELGALSTCDEKAAKYIINGVHDAEKLQTLLDVFIAKFVLCPNCDNPETVLSVSKKDGTVFRTCQACGHRATVDILHKLCSYIRANPPPKPAKKTQAKDRADEASEMTGMGSTPTGDQIDGMIVPEDFDDTLHDAPTNVDEDDWDEETAAALRADELSRLSENVRQKLSLEETGEEGLKKEEVKVSRTDELMDALDRFGDWLSTQPDNAAILNEVEERNIRADKAVVVLVQVLFADDFIRTLKTRMSLLQKLVSSEKEQKALLGAVERLVGVVNPSLLAKTSMILQTLYSSDLLDEDVLVEWQGKLSKKYVSKEVALQVRSQAQPFFDWLDTASSD</sequence>
<evidence type="ECO:0000256" key="3">
    <source>
        <dbReference type="ARBA" id="ARBA00022741"/>
    </source>
</evidence>
<evidence type="ECO:0000256" key="6">
    <source>
        <dbReference type="SAM" id="MobiDB-lite"/>
    </source>
</evidence>
<dbReference type="STRING" id="1246581.A0A2H9THW9"/>
<keyword evidence="5" id="KW-0342">GTP-binding</keyword>
<reference evidence="8 9" key="1">
    <citation type="submission" date="2016-10" db="EMBL/GenBank/DDBJ databases">
        <title>The genome of Paramicrosporidium saccamoebae is the missing link in understanding Cryptomycota and Microsporidia evolution.</title>
        <authorList>
            <person name="Quandt C.A."/>
            <person name="Beaudet D."/>
            <person name="Corsaro D."/>
            <person name="Michel R."/>
            <person name="Corradi N."/>
            <person name="James T."/>
        </authorList>
    </citation>
    <scope>NUCLEOTIDE SEQUENCE [LARGE SCALE GENOMIC DNA]</scope>
    <source>
        <strain evidence="8 9">KSL3</strain>
    </source>
</reference>
<dbReference type="PROSITE" id="PS51363">
    <property type="entry name" value="W2"/>
    <property type="match status" value="1"/>
</dbReference>
<proteinExistence type="inferred from homology"/>
<name>A0A2H9THW9_9FUNG</name>
<dbReference type="EMBL" id="MTSL01000178">
    <property type="protein sequence ID" value="PJF17351.1"/>
    <property type="molecule type" value="Genomic_DNA"/>
</dbReference>
<comment type="caution">
    <text evidence="8">The sequence shown here is derived from an EMBL/GenBank/DDBJ whole genome shotgun (WGS) entry which is preliminary data.</text>
</comment>
<dbReference type="SUPFAM" id="SSF75689">
    <property type="entry name" value="Zinc-binding domain of translation initiation factor 2 beta"/>
    <property type="match status" value="1"/>
</dbReference>
<dbReference type="GO" id="GO:0005525">
    <property type="term" value="F:GTP binding"/>
    <property type="evidence" value="ECO:0007669"/>
    <property type="project" value="UniProtKB-KW"/>
</dbReference>
<dbReference type="Gene3D" id="1.25.40.180">
    <property type="match status" value="1"/>
</dbReference>
<feature type="domain" description="W2" evidence="7">
    <location>
        <begin position="250"/>
        <end position="405"/>
    </location>
</feature>
<dbReference type="SUPFAM" id="SSF48371">
    <property type="entry name" value="ARM repeat"/>
    <property type="match status" value="1"/>
</dbReference>
<dbReference type="GO" id="GO:0042256">
    <property type="term" value="P:cytosolic ribosome assembly"/>
    <property type="evidence" value="ECO:0007669"/>
    <property type="project" value="EnsemblFungi"/>
</dbReference>
<dbReference type="Proteomes" id="UP000240830">
    <property type="component" value="Unassembled WGS sequence"/>
</dbReference>
<evidence type="ECO:0000256" key="2">
    <source>
        <dbReference type="ARBA" id="ARBA00022540"/>
    </source>
</evidence>
<dbReference type="GO" id="GO:0071074">
    <property type="term" value="F:eukaryotic initiation factor eIF2 binding"/>
    <property type="evidence" value="ECO:0007669"/>
    <property type="project" value="TreeGrafter"/>
</dbReference>
<dbReference type="InterPro" id="IPR016190">
    <property type="entry name" value="Transl_init_fac_IF2/IF5_Zn-bd"/>
</dbReference>
<dbReference type="OrthoDB" id="10250831at2759"/>
<dbReference type="SMART" id="SM00515">
    <property type="entry name" value="eIF5C"/>
    <property type="match status" value="1"/>
</dbReference>
<dbReference type="PANTHER" id="PTHR23001:SF7">
    <property type="entry name" value="EUKARYOTIC TRANSLATION INITIATION FACTOR 5"/>
    <property type="match status" value="1"/>
</dbReference>
<feature type="region of interest" description="Disordered" evidence="6">
    <location>
        <begin position="156"/>
        <end position="187"/>
    </location>
</feature>
<dbReference type="Gene3D" id="3.30.30.170">
    <property type="match status" value="1"/>
</dbReference>
<keyword evidence="4" id="KW-0648">Protein biosynthesis</keyword>